<protein>
    <submittedName>
        <fullName evidence="1">Uncharacterized protein</fullName>
    </submittedName>
</protein>
<proteinExistence type="predicted"/>
<keyword evidence="2" id="KW-1185">Reference proteome</keyword>
<dbReference type="KEGG" id="dpx:DAPPUDRAFT_107534"/>
<dbReference type="HOGENOM" id="CLU_1143555_0_0_1"/>
<accession>E9GXF3</accession>
<name>E9GXF3_DAPPU</name>
<dbReference type="InParanoid" id="E9GXF3"/>
<evidence type="ECO:0000313" key="1">
    <source>
        <dbReference type="EMBL" id="EFX75867.1"/>
    </source>
</evidence>
<dbReference type="EMBL" id="GL732572">
    <property type="protein sequence ID" value="EFX75867.1"/>
    <property type="molecule type" value="Genomic_DNA"/>
</dbReference>
<evidence type="ECO:0000313" key="2">
    <source>
        <dbReference type="Proteomes" id="UP000000305"/>
    </source>
</evidence>
<reference evidence="1 2" key="1">
    <citation type="journal article" date="2011" name="Science">
        <title>The ecoresponsive genome of Daphnia pulex.</title>
        <authorList>
            <person name="Colbourne J.K."/>
            <person name="Pfrender M.E."/>
            <person name="Gilbert D."/>
            <person name="Thomas W.K."/>
            <person name="Tucker A."/>
            <person name="Oakley T.H."/>
            <person name="Tokishita S."/>
            <person name="Aerts A."/>
            <person name="Arnold G.J."/>
            <person name="Basu M.K."/>
            <person name="Bauer D.J."/>
            <person name="Caceres C.E."/>
            <person name="Carmel L."/>
            <person name="Casola C."/>
            <person name="Choi J.H."/>
            <person name="Detter J.C."/>
            <person name="Dong Q."/>
            <person name="Dusheyko S."/>
            <person name="Eads B.D."/>
            <person name="Frohlich T."/>
            <person name="Geiler-Samerotte K.A."/>
            <person name="Gerlach D."/>
            <person name="Hatcher P."/>
            <person name="Jogdeo S."/>
            <person name="Krijgsveld J."/>
            <person name="Kriventseva E.V."/>
            <person name="Kultz D."/>
            <person name="Laforsch C."/>
            <person name="Lindquist E."/>
            <person name="Lopez J."/>
            <person name="Manak J.R."/>
            <person name="Muller J."/>
            <person name="Pangilinan J."/>
            <person name="Patwardhan R.P."/>
            <person name="Pitluck S."/>
            <person name="Pritham E.J."/>
            <person name="Rechtsteiner A."/>
            <person name="Rho M."/>
            <person name="Rogozin I.B."/>
            <person name="Sakarya O."/>
            <person name="Salamov A."/>
            <person name="Schaack S."/>
            <person name="Shapiro H."/>
            <person name="Shiga Y."/>
            <person name="Skalitzky C."/>
            <person name="Smith Z."/>
            <person name="Souvorov A."/>
            <person name="Sung W."/>
            <person name="Tang Z."/>
            <person name="Tsuchiya D."/>
            <person name="Tu H."/>
            <person name="Vos H."/>
            <person name="Wang M."/>
            <person name="Wolf Y.I."/>
            <person name="Yamagata H."/>
            <person name="Yamada T."/>
            <person name="Ye Y."/>
            <person name="Shaw J.R."/>
            <person name="Andrews J."/>
            <person name="Crease T.J."/>
            <person name="Tang H."/>
            <person name="Lucas S.M."/>
            <person name="Robertson H.M."/>
            <person name="Bork P."/>
            <person name="Koonin E.V."/>
            <person name="Zdobnov E.M."/>
            <person name="Grigoriev I.V."/>
            <person name="Lynch M."/>
            <person name="Boore J.L."/>
        </authorList>
    </citation>
    <scope>NUCLEOTIDE SEQUENCE [LARGE SCALE GENOMIC DNA]</scope>
</reference>
<dbReference type="Proteomes" id="UP000000305">
    <property type="component" value="Unassembled WGS sequence"/>
</dbReference>
<sequence>MEKRVIKQLAINNLAVAAYFSTSLAISLGPDTEFSDPVTGRVFRILGETRSFINFGNTPTTAILYVVADHEIGFPVILGMDTLLALGVEIIMNKTSQMNPLYPIPGENPPILSTGLTTSMASEEWFHDKTDAVAINYNGPPTIHDPVTKTTINIIGKARYPLPRKSTFCILIAEIPAWLVYGLDALVLGNLKLKFPGASISWPQPAVMRWDRPIPHRRGPTCPT</sequence>
<gene>
    <name evidence="1" type="ORF">DAPPUDRAFT_107534</name>
</gene>
<dbReference type="AlphaFoldDB" id="E9GXF3"/>
<organism evidence="1 2">
    <name type="scientific">Daphnia pulex</name>
    <name type="common">Water flea</name>
    <dbReference type="NCBI Taxonomy" id="6669"/>
    <lineage>
        <taxon>Eukaryota</taxon>
        <taxon>Metazoa</taxon>
        <taxon>Ecdysozoa</taxon>
        <taxon>Arthropoda</taxon>
        <taxon>Crustacea</taxon>
        <taxon>Branchiopoda</taxon>
        <taxon>Diplostraca</taxon>
        <taxon>Cladocera</taxon>
        <taxon>Anomopoda</taxon>
        <taxon>Daphniidae</taxon>
        <taxon>Daphnia</taxon>
    </lineage>
</organism>
<dbReference type="PhylomeDB" id="E9GXF3"/>